<evidence type="ECO:0000313" key="1">
    <source>
        <dbReference type="EMBL" id="WOY99637.1"/>
    </source>
</evidence>
<reference evidence="1" key="1">
    <citation type="submission" date="2023-10" db="EMBL/GenBank/DDBJ databases">
        <title>The genome sequence of Streptomyces violaceoruber CGMCC 4.1801.</title>
        <authorList>
            <person name="Mo P."/>
        </authorList>
    </citation>
    <scope>NUCLEOTIDE SEQUENCE</scope>
    <source>
        <strain evidence="1">CGMCC 4.1801</strain>
    </source>
</reference>
<accession>A0ACD4WQ66</accession>
<organism evidence="1 2">
    <name type="scientific">Streptomyces violaceoruber</name>
    <dbReference type="NCBI Taxonomy" id="1935"/>
    <lineage>
        <taxon>Bacteria</taxon>
        <taxon>Bacillati</taxon>
        <taxon>Actinomycetota</taxon>
        <taxon>Actinomycetes</taxon>
        <taxon>Kitasatosporales</taxon>
        <taxon>Streptomycetaceae</taxon>
        <taxon>Streptomyces</taxon>
        <taxon>Streptomyces violaceoruber group</taxon>
    </lineage>
</organism>
<dbReference type="Proteomes" id="UP001303608">
    <property type="component" value="Chromosome"/>
</dbReference>
<protein>
    <submittedName>
        <fullName evidence="1">Uncharacterized protein</fullName>
    </submittedName>
</protein>
<keyword evidence="2" id="KW-1185">Reference proteome</keyword>
<name>A0ACD4WQ66_STRVN</name>
<evidence type="ECO:0000313" key="2">
    <source>
        <dbReference type="Proteomes" id="UP001303608"/>
    </source>
</evidence>
<sequence>MTAPDVTVEASSNITVRGCKLHRRTIEKWVRALRSGLPAEAKVDFSTERAITTYKSNSLDGLAQALAESTEPGNVEVLDNLVIFASDIGHNRGPGPRRIARLAIKSDGWVACHISGDPSWVNAQTAVLRPLFEEARPRKWGFWYSPRWIFAAWGVSFALIFTALFDSLPLTVLIVLAGLACGFAIGSVLRRILKVEIFLTQDELASSYWRFTANEIVTAAIALLAIVVAVIFGVIAHNDSQDGAGETSGLARYW</sequence>
<proteinExistence type="predicted"/>
<dbReference type="EMBL" id="CP137734">
    <property type="protein sequence ID" value="WOY99637.1"/>
    <property type="molecule type" value="Genomic_DNA"/>
</dbReference>
<gene>
    <name evidence="1" type="ORF">R2E43_20150</name>
</gene>